<dbReference type="PANTHER" id="PTHR47481">
    <property type="match status" value="1"/>
</dbReference>
<dbReference type="PANTHER" id="PTHR47481:SF10">
    <property type="entry name" value="COPIA-LIKE POLYPROTEIN_RETROTRANSPOSON"/>
    <property type="match status" value="1"/>
</dbReference>
<reference evidence="2" key="2">
    <citation type="submission" date="2020-03" db="EMBL/GenBank/DDBJ databases">
        <title>Walnut 2.0.</title>
        <authorList>
            <person name="Marrano A."/>
            <person name="Britton M."/>
            <person name="Zimin A.V."/>
            <person name="Zaini P.A."/>
            <person name="Workman R."/>
            <person name="Puiu D."/>
            <person name="Bianco L."/>
            <person name="Allen B.J."/>
            <person name="Troggio M."/>
            <person name="Leslie C.A."/>
            <person name="Timp W."/>
            <person name="Dendekar A."/>
            <person name="Salzberg S.L."/>
            <person name="Neale D.B."/>
        </authorList>
    </citation>
    <scope>NUCLEOTIDE SEQUENCE</scope>
    <source>
        <tissue evidence="2">Leaves</tissue>
    </source>
</reference>
<evidence type="ECO:0000313" key="3">
    <source>
        <dbReference type="Proteomes" id="UP000619265"/>
    </source>
</evidence>
<evidence type="ECO:0000259" key="1">
    <source>
        <dbReference type="Pfam" id="PF22936"/>
    </source>
</evidence>
<dbReference type="Gramene" id="Jr01_01980_p1">
    <property type="protein sequence ID" value="cds.Jr01_01980_p1"/>
    <property type="gene ID" value="Jr01_01980"/>
</dbReference>
<name>A0A834D2W0_JUGRE</name>
<evidence type="ECO:0000313" key="2">
    <source>
        <dbReference type="EMBL" id="KAF5479349.1"/>
    </source>
</evidence>
<accession>A0A834D2W0</accession>
<sequence length="261" mass="29138">MLANTLASTGNPLPNKEFVTYLLNGLSPSFESFITSITTRAKPITFHELYHLLLIHENRLSHTFRNTSSPTFFTPLANLSTGQTHNQRGRGSHRGTYLIVAETEVPSKDDFHPHSLFKITTPNKILIALPVTSPSANYTFPSAIIDSSWYPDSAVTHHITHYLSQLNISSEPYRENEQIRVGNGNGLLIDIIGESSLNSNLSSFRLHNLLHVPTITKNLVYVSQFCTNNDCFFEFHSDHFSVKSKSTGKLLICGPTCDGLY</sequence>
<proteinExistence type="predicted"/>
<protein>
    <recommendedName>
        <fullName evidence="1">Retrovirus-related Pol polyprotein from transposon TNT 1-94-like beta-barrel domain-containing protein</fullName>
    </recommendedName>
</protein>
<organism evidence="2 3">
    <name type="scientific">Juglans regia</name>
    <name type="common">English walnut</name>
    <dbReference type="NCBI Taxonomy" id="51240"/>
    <lineage>
        <taxon>Eukaryota</taxon>
        <taxon>Viridiplantae</taxon>
        <taxon>Streptophyta</taxon>
        <taxon>Embryophyta</taxon>
        <taxon>Tracheophyta</taxon>
        <taxon>Spermatophyta</taxon>
        <taxon>Magnoliopsida</taxon>
        <taxon>eudicotyledons</taxon>
        <taxon>Gunneridae</taxon>
        <taxon>Pentapetalae</taxon>
        <taxon>rosids</taxon>
        <taxon>fabids</taxon>
        <taxon>Fagales</taxon>
        <taxon>Juglandaceae</taxon>
        <taxon>Juglans</taxon>
    </lineage>
</organism>
<dbReference type="Pfam" id="PF22936">
    <property type="entry name" value="Pol_BBD"/>
    <property type="match status" value="1"/>
</dbReference>
<dbReference type="AlphaFoldDB" id="A0A834D2W0"/>
<reference evidence="2" key="1">
    <citation type="submission" date="2015-10" db="EMBL/GenBank/DDBJ databases">
        <authorList>
            <person name="Martinez-Garcia P.J."/>
            <person name="Crepeau M.W."/>
            <person name="Puiu D."/>
            <person name="Gonzalez-Ibeas D."/>
            <person name="Whalen J."/>
            <person name="Stevens K."/>
            <person name="Paul R."/>
            <person name="Butterfield T."/>
            <person name="Britton M."/>
            <person name="Reagan R."/>
            <person name="Chakraborty S."/>
            <person name="Walawage S.L."/>
            <person name="Vasquez-Gross H.A."/>
            <person name="Cardeno C."/>
            <person name="Famula R."/>
            <person name="Pratt K."/>
            <person name="Kuruganti S."/>
            <person name="Aradhya M.K."/>
            <person name="Leslie C.A."/>
            <person name="Dandekar A.M."/>
            <person name="Salzberg S.L."/>
            <person name="Wegrzyn J.L."/>
            <person name="Langley C.H."/>
            <person name="Neale D.B."/>
        </authorList>
    </citation>
    <scope>NUCLEOTIDE SEQUENCE</scope>
    <source>
        <tissue evidence="2">Leaves</tissue>
    </source>
</reference>
<dbReference type="Proteomes" id="UP000619265">
    <property type="component" value="Unassembled WGS sequence"/>
</dbReference>
<comment type="caution">
    <text evidence="2">The sequence shown here is derived from an EMBL/GenBank/DDBJ whole genome shotgun (WGS) entry which is preliminary data.</text>
</comment>
<gene>
    <name evidence="2" type="ORF">F2P56_000181</name>
</gene>
<dbReference type="InterPro" id="IPR054722">
    <property type="entry name" value="PolX-like_BBD"/>
</dbReference>
<feature type="domain" description="Retrovirus-related Pol polyprotein from transposon TNT 1-94-like beta-barrel" evidence="1">
    <location>
        <begin position="149"/>
        <end position="227"/>
    </location>
</feature>
<dbReference type="EMBL" id="LIHL02000001">
    <property type="protein sequence ID" value="KAF5479349.1"/>
    <property type="molecule type" value="Genomic_DNA"/>
</dbReference>